<name>A0A2A9NDF8_9AGAR</name>
<feature type="transmembrane region" description="Helical" evidence="1">
    <location>
        <begin position="168"/>
        <end position="190"/>
    </location>
</feature>
<evidence type="ECO:0000313" key="3">
    <source>
        <dbReference type="EMBL" id="PFH46291.1"/>
    </source>
</evidence>
<feature type="transmembrane region" description="Helical" evidence="1">
    <location>
        <begin position="13"/>
        <end position="36"/>
    </location>
</feature>
<feature type="non-terminal residue" evidence="3">
    <location>
        <position position="265"/>
    </location>
</feature>
<feature type="transmembrane region" description="Helical" evidence="1">
    <location>
        <begin position="126"/>
        <end position="148"/>
    </location>
</feature>
<dbReference type="Pfam" id="PF20684">
    <property type="entry name" value="Fung_rhodopsin"/>
    <property type="match status" value="1"/>
</dbReference>
<dbReference type="STRING" id="703135.A0A2A9NDF8"/>
<accession>A0A2A9NDF8</accession>
<keyword evidence="1" id="KW-0812">Transmembrane</keyword>
<evidence type="ECO:0000259" key="2">
    <source>
        <dbReference type="Pfam" id="PF20684"/>
    </source>
</evidence>
<reference evidence="3 4" key="1">
    <citation type="submission" date="2014-02" db="EMBL/GenBank/DDBJ databases">
        <title>Transposable element dynamics among asymbiotic and ectomycorrhizal Amanita fungi.</title>
        <authorList>
            <consortium name="DOE Joint Genome Institute"/>
            <person name="Hess J."/>
            <person name="Skrede I."/>
            <person name="Wolfe B."/>
            <person name="LaButti K."/>
            <person name="Ohm R.A."/>
            <person name="Grigoriev I.V."/>
            <person name="Pringle A."/>
        </authorList>
    </citation>
    <scope>NUCLEOTIDE SEQUENCE [LARGE SCALE GENOMIC DNA]</scope>
    <source>
        <strain evidence="3 4">SKay4041</strain>
    </source>
</reference>
<protein>
    <recommendedName>
        <fullName evidence="2">Rhodopsin domain-containing protein</fullName>
    </recommendedName>
</protein>
<sequence length="265" mass="30159">MFLVRLDRVANDLDYLLCFIIVGLSICYAVAVLSTFFRLLHRKWVRRLWWDDFWAFMALMTIIPLWISSFSKPKYPARYGVYCFPPPFHVTILVFTKLCFGTHNRAARLSIAVTIVRLCPKGDLRVCCKIGACTFGALCLTFIAHRIFMCGSFSPERLAKCTSTRWVVLLEVGADLVADMWLLGISVYIFMRRHMAQNERKLVIAIFTCTIFTGSVSIVHAVFKILRKGKGVSSSQGIQSALSLIVCDILAVVALKYRVFYEPED</sequence>
<dbReference type="OrthoDB" id="3229610at2759"/>
<keyword evidence="1" id="KW-0472">Membrane</keyword>
<gene>
    <name evidence="3" type="ORF">AMATHDRAFT_155727</name>
</gene>
<evidence type="ECO:0000256" key="1">
    <source>
        <dbReference type="SAM" id="Phobius"/>
    </source>
</evidence>
<feature type="transmembrane region" description="Helical" evidence="1">
    <location>
        <begin position="48"/>
        <end position="67"/>
    </location>
</feature>
<dbReference type="EMBL" id="KZ302213">
    <property type="protein sequence ID" value="PFH46291.1"/>
    <property type="molecule type" value="Genomic_DNA"/>
</dbReference>
<dbReference type="Proteomes" id="UP000242287">
    <property type="component" value="Unassembled WGS sequence"/>
</dbReference>
<keyword evidence="4" id="KW-1185">Reference proteome</keyword>
<keyword evidence="1" id="KW-1133">Transmembrane helix</keyword>
<feature type="transmembrane region" description="Helical" evidence="1">
    <location>
        <begin position="202"/>
        <end position="226"/>
    </location>
</feature>
<organism evidence="3 4">
    <name type="scientific">Amanita thiersii Skay4041</name>
    <dbReference type="NCBI Taxonomy" id="703135"/>
    <lineage>
        <taxon>Eukaryota</taxon>
        <taxon>Fungi</taxon>
        <taxon>Dikarya</taxon>
        <taxon>Basidiomycota</taxon>
        <taxon>Agaricomycotina</taxon>
        <taxon>Agaricomycetes</taxon>
        <taxon>Agaricomycetidae</taxon>
        <taxon>Agaricales</taxon>
        <taxon>Pluteineae</taxon>
        <taxon>Amanitaceae</taxon>
        <taxon>Amanita</taxon>
    </lineage>
</organism>
<proteinExistence type="predicted"/>
<feature type="domain" description="Rhodopsin" evidence="2">
    <location>
        <begin position="38"/>
        <end position="222"/>
    </location>
</feature>
<dbReference type="AlphaFoldDB" id="A0A2A9NDF8"/>
<evidence type="ECO:0000313" key="4">
    <source>
        <dbReference type="Proteomes" id="UP000242287"/>
    </source>
</evidence>
<dbReference type="InterPro" id="IPR049326">
    <property type="entry name" value="Rhodopsin_dom_fungi"/>
</dbReference>
<feature type="transmembrane region" description="Helical" evidence="1">
    <location>
        <begin position="238"/>
        <end position="257"/>
    </location>
</feature>